<keyword evidence="1" id="KW-0812">Transmembrane</keyword>
<sequence length="49" mass="5091">MVSPAITLPILLIEKLGLPAAVAVAMTGIAAVLVNSITLDRRTVRHVQG</sequence>
<proteinExistence type="predicted"/>
<feature type="transmembrane region" description="Helical" evidence="1">
    <location>
        <begin position="20"/>
        <end position="39"/>
    </location>
</feature>
<accession>G6Y787</accession>
<name>G6Y787_9HYPH</name>
<evidence type="ECO:0000313" key="3">
    <source>
        <dbReference type="Proteomes" id="UP000002949"/>
    </source>
</evidence>
<evidence type="ECO:0000256" key="1">
    <source>
        <dbReference type="SAM" id="Phobius"/>
    </source>
</evidence>
<dbReference type="RefSeq" id="WP_006201280.1">
    <property type="nucleotide sequence ID" value="NZ_AGSN01000083.1"/>
</dbReference>
<dbReference type="PATRIC" id="fig|1082933.3.peg.1722"/>
<evidence type="ECO:0000313" key="2">
    <source>
        <dbReference type="EMBL" id="EHH12389.1"/>
    </source>
</evidence>
<gene>
    <name evidence="2" type="ORF">MEA186_09015</name>
</gene>
<reference evidence="2 3" key="1">
    <citation type="journal article" date="2012" name="J. Bacteriol.">
        <title>Draft Genome Sequence of Plant Growth-Promoting Rhizobium Mesorhizobium amorphae, Isolated from Zinc-Lead Mine Tailings.</title>
        <authorList>
            <person name="Hao X."/>
            <person name="Lin Y."/>
            <person name="Johnstone L."/>
            <person name="Baltrus D.A."/>
            <person name="Miller S.J."/>
            <person name="Wei G."/>
            <person name="Rensing C."/>
        </authorList>
    </citation>
    <scope>NUCLEOTIDE SEQUENCE [LARGE SCALE GENOMIC DNA]</scope>
    <source>
        <strain evidence="2 3">CCNWGS0123</strain>
    </source>
</reference>
<keyword evidence="3" id="KW-1185">Reference proteome</keyword>
<dbReference type="Proteomes" id="UP000002949">
    <property type="component" value="Unassembled WGS sequence"/>
</dbReference>
<keyword evidence="1" id="KW-0472">Membrane</keyword>
<protein>
    <submittedName>
        <fullName evidence="2">Uncharacterized protein</fullName>
    </submittedName>
</protein>
<dbReference type="EMBL" id="AGSN01000083">
    <property type="protein sequence ID" value="EHH12389.1"/>
    <property type="molecule type" value="Genomic_DNA"/>
</dbReference>
<dbReference type="AlphaFoldDB" id="G6Y787"/>
<keyword evidence="1" id="KW-1133">Transmembrane helix</keyword>
<organism evidence="2 3">
    <name type="scientific">Mesorhizobium amorphae CCNWGS0123</name>
    <dbReference type="NCBI Taxonomy" id="1082933"/>
    <lineage>
        <taxon>Bacteria</taxon>
        <taxon>Pseudomonadati</taxon>
        <taxon>Pseudomonadota</taxon>
        <taxon>Alphaproteobacteria</taxon>
        <taxon>Hyphomicrobiales</taxon>
        <taxon>Phyllobacteriaceae</taxon>
        <taxon>Mesorhizobium</taxon>
    </lineage>
</organism>